<reference evidence="1" key="2">
    <citation type="journal article" date="2022" name="New Phytol.">
        <title>Evolutionary transition to the ectomycorrhizal habit in the genomes of a hyperdiverse lineage of mushroom-forming fungi.</title>
        <authorList>
            <person name="Looney B."/>
            <person name="Miyauchi S."/>
            <person name="Morin E."/>
            <person name="Drula E."/>
            <person name="Courty P.E."/>
            <person name="Kohler A."/>
            <person name="Kuo A."/>
            <person name="LaButti K."/>
            <person name="Pangilinan J."/>
            <person name="Lipzen A."/>
            <person name="Riley R."/>
            <person name="Andreopoulos W."/>
            <person name="He G."/>
            <person name="Johnson J."/>
            <person name="Nolan M."/>
            <person name="Tritt A."/>
            <person name="Barry K.W."/>
            <person name="Grigoriev I.V."/>
            <person name="Nagy L.G."/>
            <person name="Hibbett D."/>
            <person name="Henrissat B."/>
            <person name="Matheny P.B."/>
            <person name="Labbe J."/>
            <person name="Martin F.M."/>
        </authorList>
    </citation>
    <scope>NUCLEOTIDE SEQUENCE</scope>
    <source>
        <strain evidence="1">EC-137</strain>
    </source>
</reference>
<reference evidence="1" key="1">
    <citation type="submission" date="2021-02" db="EMBL/GenBank/DDBJ databases">
        <authorList>
            <consortium name="DOE Joint Genome Institute"/>
            <person name="Ahrendt S."/>
            <person name="Looney B.P."/>
            <person name="Miyauchi S."/>
            <person name="Morin E."/>
            <person name="Drula E."/>
            <person name="Courty P.E."/>
            <person name="Chicoki N."/>
            <person name="Fauchery L."/>
            <person name="Kohler A."/>
            <person name="Kuo A."/>
            <person name="Labutti K."/>
            <person name="Pangilinan J."/>
            <person name="Lipzen A."/>
            <person name="Riley R."/>
            <person name="Andreopoulos W."/>
            <person name="He G."/>
            <person name="Johnson J."/>
            <person name="Barry K.W."/>
            <person name="Grigoriev I.V."/>
            <person name="Nagy L."/>
            <person name="Hibbett D."/>
            <person name="Henrissat B."/>
            <person name="Matheny P.B."/>
            <person name="Labbe J."/>
            <person name="Martin F."/>
        </authorList>
    </citation>
    <scope>NUCLEOTIDE SEQUENCE</scope>
    <source>
        <strain evidence="1">EC-137</strain>
    </source>
</reference>
<keyword evidence="2" id="KW-1185">Reference proteome</keyword>
<accession>A0ACB8QQB6</accession>
<sequence length="526" mass="54389">MKPTDLSDSPATSKIATPAVSKSAAPSSSKPTPAVDTSFPPRTNRRGSTQAPKHSISEPVAALTSPDALKAPVVNGFPSNRQSRRRRTKPGSVSAPTPKPGPSADVLARPPNSPPAEPAPVTTVQSALLKDAPPHLAMKTDGTTKPPIKDTLRIDSLVEHVRSLAMDRPTTPGTATGSHIDWAGDDDDTLPDLDDWGVKSTTTASGDSHSPHSDKLLSPLLDDSLKQLPLHGKSPNLTHPTLLPSRSPDMYSDEGIQPVDSAPEVTIIEPPAIETPAVQASTPTTKLPNGPPAAKPASKSNDRVLPIHMTHPLPAKPTLVAPVKPSRNHLSSMPFSSLTPAKGTQDVAQALEPVSNGSQKEAVKSRSAAKPLRAPGLEASIHAPHNTKSDSALPSPPQTASPFNPAHGRSRTLGRPGFSSEAGFASRPFRSGQATPSHGIAAGPAHHGRTQSTPPPSAGGHARHASRPIITGDAISRLARTLGATPRKELAATSPSPKAATIMSIVTATTITTTSATTTAALINTA</sequence>
<evidence type="ECO:0000313" key="1">
    <source>
        <dbReference type="EMBL" id="KAI0034061.1"/>
    </source>
</evidence>
<dbReference type="Proteomes" id="UP000814128">
    <property type="component" value="Unassembled WGS sequence"/>
</dbReference>
<organism evidence="1 2">
    <name type="scientific">Vararia minispora EC-137</name>
    <dbReference type="NCBI Taxonomy" id="1314806"/>
    <lineage>
        <taxon>Eukaryota</taxon>
        <taxon>Fungi</taxon>
        <taxon>Dikarya</taxon>
        <taxon>Basidiomycota</taxon>
        <taxon>Agaricomycotina</taxon>
        <taxon>Agaricomycetes</taxon>
        <taxon>Russulales</taxon>
        <taxon>Lachnocladiaceae</taxon>
        <taxon>Vararia</taxon>
    </lineage>
</organism>
<evidence type="ECO:0000313" key="2">
    <source>
        <dbReference type="Proteomes" id="UP000814128"/>
    </source>
</evidence>
<gene>
    <name evidence="1" type="ORF">K488DRAFT_84283</name>
</gene>
<name>A0ACB8QQB6_9AGAM</name>
<dbReference type="EMBL" id="MU273506">
    <property type="protein sequence ID" value="KAI0034061.1"/>
    <property type="molecule type" value="Genomic_DNA"/>
</dbReference>
<protein>
    <submittedName>
        <fullName evidence="1">Uncharacterized protein</fullName>
    </submittedName>
</protein>
<comment type="caution">
    <text evidence="1">The sequence shown here is derived from an EMBL/GenBank/DDBJ whole genome shotgun (WGS) entry which is preliminary data.</text>
</comment>
<proteinExistence type="predicted"/>